<proteinExistence type="predicted"/>
<accession>A0ABP3AVT2</accession>
<keyword evidence="2" id="KW-1185">Reference proteome</keyword>
<dbReference type="RefSeq" id="WP_036097969.1">
    <property type="nucleotide sequence ID" value="NZ_AODF01000028.1"/>
</dbReference>
<protein>
    <recommendedName>
        <fullName evidence="3">Flagellar FliJ protein</fullName>
    </recommendedName>
</protein>
<name>A0ABP3AVT2_9LIST</name>
<dbReference type="EMBL" id="AODF01000028">
    <property type="protein sequence ID" value="EUJ28496.1"/>
    <property type="molecule type" value="Genomic_DNA"/>
</dbReference>
<sequence>MGLDLHFEKLQNLKKIEEDLLEQESTNKRSEEAFEELIYQQRRIFLEMKEIWKTGSMALFIADNEISLQRQQNRMFEAWDIEREQGSRQKASCIEKQEMLLRQVKEGES</sequence>
<gene>
    <name evidence="1" type="ORF">MFLO_12151</name>
</gene>
<reference evidence="1 2" key="1">
    <citation type="journal article" date="2014" name="Int. J. Syst. Evol. Microbiol.">
        <title>Listeria floridensis sp. nov., Listeria aquatica sp. nov., Listeria cornellensis sp. nov., Listeria riparia sp. nov. and Listeria grandensis sp. nov., from agricultural and natural environments.</title>
        <authorList>
            <person name="den Bakker H.C."/>
            <person name="Warchocki S."/>
            <person name="Wright E.M."/>
            <person name="Allred A.F."/>
            <person name="Ahlstrom C."/>
            <person name="Manuel C.S."/>
            <person name="Stasiewicz M.J."/>
            <person name="Burrell A."/>
            <person name="Roof S."/>
            <person name="Strawn L."/>
            <person name="Fortes E.D."/>
            <person name="Nightingale K.K."/>
            <person name="Kephart D."/>
            <person name="Wiedmann M."/>
        </authorList>
    </citation>
    <scope>NUCLEOTIDE SEQUENCE [LARGE SCALE GENOMIC DNA]</scope>
    <source>
        <strain evidence="1 2">FSL S10-1187</strain>
    </source>
</reference>
<dbReference type="Proteomes" id="UP000019249">
    <property type="component" value="Unassembled WGS sequence"/>
</dbReference>
<comment type="caution">
    <text evidence="1">The sequence shown here is derived from an EMBL/GenBank/DDBJ whole genome shotgun (WGS) entry which is preliminary data.</text>
</comment>
<evidence type="ECO:0000313" key="1">
    <source>
        <dbReference type="EMBL" id="EUJ28496.1"/>
    </source>
</evidence>
<evidence type="ECO:0000313" key="2">
    <source>
        <dbReference type="Proteomes" id="UP000019249"/>
    </source>
</evidence>
<evidence type="ECO:0008006" key="3">
    <source>
        <dbReference type="Google" id="ProtNLM"/>
    </source>
</evidence>
<organism evidence="1 2">
    <name type="scientific">Listeria floridensis FSL S10-1187</name>
    <dbReference type="NCBI Taxonomy" id="1265817"/>
    <lineage>
        <taxon>Bacteria</taxon>
        <taxon>Bacillati</taxon>
        <taxon>Bacillota</taxon>
        <taxon>Bacilli</taxon>
        <taxon>Bacillales</taxon>
        <taxon>Listeriaceae</taxon>
        <taxon>Listeria</taxon>
    </lineage>
</organism>